<keyword evidence="3" id="KW-0812">Transmembrane</keyword>
<feature type="transmembrane region" description="Helical" evidence="3">
    <location>
        <begin position="1007"/>
        <end position="1032"/>
    </location>
</feature>
<dbReference type="Proteomes" id="UP000054408">
    <property type="component" value="Unassembled WGS sequence"/>
</dbReference>
<accession>A0A0L0D714</accession>
<proteinExistence type="predicted"/>
<feature type="chain" id="PRO_5005537307" evidence="4">
    <location>
        <begin position="23"/>
        <end position="1310"/>
    </location>
</feature>
<keyword evidence="2" id="KW-0677">Repeat</keyword>
<protein>
    <submittedName>
        <fullName evidence="5">Leucine Rich Repeat family protein</fullName>
    </submittedName>
</protein>
<feature type="transmembrane region" description="Helical" evidence="3">
    <location>
        <begin position="822"/>
        <end position="841"/>
    </location>
</feature>
<feature type="transmembrane region" description="Helical" evidence="3">
    <location>
        <begin position="874"/>
        <end position="893"/>
    </location>
</feature>
<keyword evidence="6" id="KW-1185">Reference proteome</keyword>
<evidence type="ECO:0000313" key="5">
    <source>
        <dbReference type="EMBL" id="KNC47068.1"/>
    </source>
</evidence>
<feature type="transmembrane region" description="Helical" evidence="3">
    <location>
        <begin position="958"/>
        <end position="980"/>
    </location>
</feature>
<dbReference type="InterPro" id="IPR050647">
    <property type="entry name" value="Plant_LRR-RLKs"/>
</dbReference>
<keyword evidence="3" id="KW-0472">Membrane</keyword>
<evidence type="ECO:0000256" key="2">
    <source>
        <dbReference type="ARBA" id="ARBA00022737"/>
    </source>
</evidence>
<reference evidence="5 6" key="1">
    <citation type="submission" date="2010-05" db="EMBL/GenBank/DDBJ databases">
        <title>The Genome Sequence of Thecamonas trahens ATCC 50062.</title>
        <authorList>
            <consortium name="The Broad Institute Genome Sequencing Platform"/>
            <person name="Russ C."/>
            <person name="Cuomo C."/>
            <person name="Shea T."/>
            <person name="Young S.K."/>
            <person name="Zeng Q."/>
            <person name="Koehrsen M."/>
            <person name="Haas B."/>
            <person name="Borodovsky M."/>
            <person name="Guigo R."/>
            <person name="Alvarado L."/>
            <person name="Berlin A."/>
            <person name="Bochicchio J."/>
            <person name="Borenstein D."/>
            <person name="Chapman S."/>
            <person name="Chen Z."/>
            <person name="Freedman E."/>
            <person name="Gellesch M."/>
            <person name="Goldberg J."/>
            <person name="Griggs A."/>
            <person name="Gujja S."/>
            <person name="Heilman E."/>
            <person name="Heiman D."/>
            <person name="Hepburn T."/>
            <person name="Howarth C."/>
            <person name="Jen D."/>
            <person name="Larson L."/>
            <person name="Mehta T."/>
            <person name="Park D."/>
            <person name="Pearson M."/>
            <person name="Roberts A."/>
            <person name="Saif S."/>
            <person name="Shenoy N."/>
            <person name="Sisk P."/>
            <person name="Stolte C."/>
            <person name="Sykes S."/>
            <person name="Thomson T."/>
            <person name="Walk T."/>
            <person name="White J."/>
            <person name="Yandava C."/>
            <person name="Burger G."/>
            <person name="Gray M.W."/>
            <person name="Holland P.W.H."/>
            <person name="King N."/>
            <person name="Lang F.B.F."/>
            <person name="Roger A.J."/>
            <person name="Ruiz-Trillo I."/>
            <person name="Lander E."/>
            <person name="Nusbaum C."/>
        </authorList>
    </citation>
    <scope>NUCLEOTIDE SEQUENCE [LARGE SCALE GENOMIC DNA]</scope>
    <source>
        <strain evidence="5 6">ATCC 50062</strain>
    </source>
</reference>
<evidence type="ECO:0000256" key="4">
    <source>
        <dbReference type="SAM" id="SignalP"/>
    </source>
</evidence>
<gene>
    <name evidence="5" type="ORF">AMSG_03492</name>
</gene>
<name>A0A0L0D714_THETB</name>
<feature type="transmembrane region" description="Helical" evidence="3">
    <location>
        <begin position="1161"/>
        <end position="1180"/>
    </location>
</feature>
<feature type="transmembrane region" description="Helical" evidence="3">
    <location>
        <begin position="1123"/>
        <end position="1141"/>
    </location>
</feature>
<dbReference type="RefSeq" id="XP_013759848.1">
    <property type="nucleotide sequence ID" value="XM_013904394.1"/>
</dbReference>
<feature type="transmembrane region" description="Helical" evidence="3">
    <location>
        <begin position="1093"/>
        <end position="1111"/>
    </location>
</feature>
<keyword evidence="1" id="KW-0433">Leucine-rich repeat</keyword>
<dbReference type="EMBL" id="GL349445">
    <property type="protein sequence ID" value="KNC47068.1"/>
    <property type="molecule type" value="Genomic_DNA"/>
</dbReference>
<dbReference type="InterPro" id="IPR032675">
    <property type="entry name" value="LRR_dom_sf"/>
</dbReference>
<dbReference type="OMA" id="EWAMANG"/>
<dbReference type="SUPFAM" id="SSF52047">
    <property type="entry name" value="RNI-like"/>
    <property type="match status" value="1"/>
</dbReference>
<feature type="transmembrane region" description="Helical" evidence="3">
    <location>
        <begin position="913"/>
        <end position="937"/>
    </location>
</feature>
<dbReference type="GeneID" id="25563092"/>
<dbReference type="OrthoDB" id="676979at2759"/>
<evidence type="ECO:0000256" key="3">
    <source>
        <dbReference type="SAM" id="Phobius"/>
    </source>
</evidence>
<feature type="signal peptide" evidence="4">
    <location>
        <begin position="1"/>
        <end position="22"/>
    </location>
</feature>
<dbReference type="eggNOG" id="ENOG502QUMP">
    <property type="taxonomic scope" value="Eukaryota"/>
</dbReference>
<evidence type="ECO:0000313" key="6">
    <source>
        <dbReference type="Proteomes" id="UP000054408"/>
    </source>
</evidence>
<evidence type="ECO:0000256" key="1">
    <source>
        <dbReference type="ARBA" id="ARBA00022614"/>
    </source>
</evidence>
<keyword evidence="4" id="KW-0732">Signal</keyword>
<organism evidence="5 6">
    <name type="scientific">Thecamonas trahens ATCC 50062</name>
    <dbReference type="NCBI Taxonomy" id="461836"/>
    <lineage>
        <taxon>Eukaryota</taxon>
        <taxon>Apusozoa</taxon>
        <taxon>Apusomonadida</taxon>
        <taxon>Apusomonadidae</taxon>
        <taxon>Thecamonas</taxon>
    </lineage>
</organism>
<sequence length="1310" mass="140964">MPPHLGAGTLLCLFALAVAAAAVSVPAAELAALNALYEATNGPTWADSRGWNDGDACAAVGVTCSTNVTAGTAHVVAIELSGNKLSGTLPASGWDLPELRILDLSDNLIGGTVPVSWGESLQALEELNLGGERLLSLAAHEGLGPNYRYFTSIKVYSSNPLTGTLPPEWGKLSKLVMLSLATGGTAQGAGFVGSIPDEWIGMRSLVYINIAHSGLGGDVLAPVLARINGLRYVNARFCGFKSIPREFVGSTISQLELTGNPMSGFEFPTWLSEWSALEEFALNICNITGTLPASLGEMTQLTRVVIGSAPHLHGVISPTWGNLVNMRGLFIYQIGLTGTIPPELGAWTKIERLVLAETGLTGTIPPELGQMSAASYVLLNRNKLSGTLPRELEHMTALADLAVHSNNLSGTIPPSWGTNMVNLVNLRAFDNSLSGTLPPGFPALEIVDVHNNNLQGHLDILCNKAKLGIVDVSSNGLSSFPDCKTCIGEVDISNNAFVGQLPTMEHVSCLTKLSASHNMFSSSSLPSSWSRLNTTLAHLDLSYNNLAGAVSNYLIRIKYGNSLGYIDLSHNKLSGQIQQTVFSHVDASFLQGLVRLYVNDNNIVGSVPGLLERLPLLHEVDLSNNNFTGSASPMTEDAIANADLRGNPGLREPDGISLPVNVIAHYPLVQPSVELNYRCPTLTDTVTQRVRLDLDAHYYGASLCECLPGYHGSNGDCLSCTHLGPAVTCEGGQVVLNQRGLGLYDVYAANVTINPNYFRVGTAPSGDPLIDPCYRLSSDETSCNPAGAHPAVCAVGYEDRLCSRCSAGYFPQGRRCRKCPRILPELMAVAYSVSFCVWYAINQTGRRSAVLTPLVKSLFIFMQTSALIFARSSAFFWPSSILSFFSISFGWTAVSTNVLTCLVSSTAAWETSFVFSTLIVPGLGLFCLLAYGLLASISRCTRSGLLGKDEQHWRYGGIRSMLAILNLMYMPITVGMLIVLPCESSADGRKYLWAAPWIECSSSNTTWVNLVVVGSVFSALYGLGVPVMFLAMMRARSKTLERLAAAGLVEVDGHWLQWFYAGYRPGAAWYEFVIMGRRLAIAVVAVIPSSSPIVPLGFFMTLVVALFMHIYRQPFLYQPLNRLELLTLVQLFLTFVIGQIFSSRTHESSLPSSSIYLEATVVVSNAGVVILYLIAIVVAVKRRVRARKSHGKARRADELPLCEAPALSAPIKIPPLPLQTILKPAPLVLPPLRVPGPTPSLETIIDVDSYSSSGWYTATGSEEEEQAECYEPEPPALEAEIRAFVRAHSAGDETDEALVASLLAVWNAPK</sequence>
<keyword evidence="3" id="KW-1133">Transmembrane helix</keyword>
<dbReference type="SUPFAM" id="SSF52058">
    <property type="entry name" value="L domain-like"/>
    <property type="match status" value="1"/>
</dbReference>
<dbReference type="PANTHER" id="PTHR48056">
    <property type="entry name" value="LRR RECEPTOR-LIKE SERINE/THREONINE-PROTEIN KINASE-RELATED"/>
    <property type="match status" value="1"/>
</dbReference>
<dbReference type="Gene3D" id="3.80.10.10">
    <property type="entry name" value="Ribonuclease Inhibitor"/>
    <property type="match status" value="3"/>
</dbReference>